<dbReference type="Proteomes" id="UP001057279">
    <property type="component" value="Linkage Group LG03"/>
</dbReference>
<evidence type="ECO:0000313" key="1">
    <source>
        <dbReference type="EMBL" id="KAI4586347.1"/>
    </source>
</evidence>
<evidence type="ECO:0000313" key="2">
    <source>
        <dbReference type="Proteomes" id="UP001057279"/>
    </source>
</evidence>
<proteinExistence type="predicted"/>
<comment type="caution">
    <text evidence="1">The sequence shown here is derived from an EMBL/GenBank/DDBJ whole genome shotgun (WGS) entry which is preliminary data.</text>
</comment>
<gene>
    <name evidence="1" type="ORF">MJG53_004134</name>
</gene>
<sequence>MKPRAECCSPKFWLVLAVLAVSGSRARSQKSPPSIGIAVILVGTSDEVAIKDAHEKDDFHHLSVVPRVELVAMNETDPKSIITRICDLMSDRKIQGVVFADDTDQEAIAQILDFISAQTLTPILGIHGGSSMIMADKDESSMFFQFGPSIEQQASVMLNIMEEYDWYIFSIVTTYFPGYQDFVNKIRSTIENSFVGWELEEVLLLDMSLDDGDSKIQNQLKKLQSPIILLYCTKEEATYIFEVANSVGLTGYGYTWIVPSLVAGDTDTVPSEFPTGLVSVSYDEWDYGLPARVRDGIAIITTAASDMLSEHSFIPEPKSSCYNTHEKRIYQSNMLNRLFPFSSKMNPVIEQTITFPKSTLRLITSFFSESSGMSKREGEAVPPGNIVNLRLCSEEGDKPCAGGGKAESGPLSQSGFRAAVGRTEQKSAPCWVPPCYAVFLENEAVGSQRLEKQREGTSRYLINVTFEGRNLSFSEDGYQMHPKLVIILLNKERKWERFAESDSVKHVEELRFKAISADSVGQLAESRLQDVSVALTRMETRRYIFRESSQEKKPEINFLKFTILSQRAVDSYRFLYHTASVQFCERILKGFSANDSVGKWKDKSLQMKYYVWPRMCPETEEQEDDHLSIVTLEEAPFVIVESVDPLSGTCMRNTVPCQKRIISENKTDEEPGYIKKCCKGFCIDILKKISKSVKFTYDLYLVTNGKHGKKINGTWNGMIGEVVMKRAYMAVGSLTINEERSEVVDFSVPFIETGISVMVSRSNGTVSPSAFLEPFSADVWVMMFVMLLIVSAVAVFVFEYFSPVGYNRCLADGREPGGPSFTIGKAIWLLWGLVFNNSVPVQNPKGTTSKIMVSVWAFFAVIFLASYTANLAAFMIQEEYVDQVSGLSDKKFQRPNDFSPPFRFGTVPNGSTERNIRNNYAEMHAYMGKFNQRGVDDALLSLKTGKLDAFIYDAAVLNYMAGRDEGCKLVTIGSGKVFASTGYGIAIQKDSGWKRQVDLAILQLFGDGEMEELEALWLTGICHNEKNEVMSSQLDIDNMAGVFYMLGAAMALSLITFICEHLFYWQFRHCFMGVCSGKPGMVFSISRGIYSCIHGVAIEERQSVMNSPTATMNNTHSNILRLLRTAKNMANLSGVNGSPQSALDFIRRESSVYDISEHRRSFTHSDCKSYNNPPCEENLFSDYISEVERTFGNLQLKDSNVYQDHYHHHHRPHSIGSASSIDGLYDCDNPPFTTQPRALGKKPLDIGLPSSKHSQLGDLYGKFSFKSDRYGGHDDLIRSDVSDISTHTVTYGNIEGNAAKRRKQQYKDSLKKRPASAKSRREFDEIELAYRRRPPRSPDHKRYFRDKDGLRDFYLDQFRAKETSPHWEHVDLTDLYKERGEDFKRDSVGGGGPCTNRAHHLKHGTGDKHGGGVVGGVPAPWEKNLTNVDWEERPGGNFCRSCPSKLHNYSTTTAATAVVAGQNSGRPACIRCEACKKAGNLYDISEDNSLQELDQPAAPVAAVTSAASKYPQSPTNSKAQKKPRNKLRRQHSYDTFVDLQKEEAALAPRSVSLKDKGRFLDGSPYAHMFEMPAGESAFSGSNDGKAAAPAAGHHHHGNPGGGGGYMLSKSLYPDRVTQNPFIPTFGDDQCLLHGSKSYFFRQPTVAGAPKARPDFRALVSNKPVVSALHGAVPGRFQKDICIGNQSNPCVPNNKNPRAFNGSSNGHVYEKLSSIESDV</sequence>
<protein>
    <submittedName>
        <fullName evidence="1">Uncharacterized protein</fullName>
    </submittedName>
</protein>
<name>A0ACB9V9B2_9CETA</name>
<accession>A0ACB9V9B2</accession>
<dbReference type="EMBL" id="CM043028">
    <property type="protein sequence ID" value="KAI4586347.1"/>
    <property type="molecule type" value="Genomic_DNA"/>
</dbReference>
<organism evidence="1 2">
    <name type="scientific">Ovis ammon polii x Ovis aries</name>
    <dbReference type="NCBI Taxonomy" id="2918886"/>
    <lineage>
        <taxon>Eukaryota</taxon>
        <taxon>Metazoa</taxon>
        <taxon>Chordata</taxon>
        <taxon>Craniata</taxon>
        <taxon>Vertebrata</taxon>
        <taxon>Euteleostomi</taxon>
        <taxon>Mammalia</taxon>
        <taxon>Eutheria</taxon>
        <taxon>Laurasiatheria</taxon>
        <taxon>Artiodactyla</taxon>
        <taxon>Ruminantia</taxon>
        <taxon>Pecora</taxon>
        <taxon>Bovidae</taxon>
        <taxon>Caprinae</taxon>
        <taxon>Ovis</taxon>
    </lineage>
</organism>
<keyword evidence="2" id="KW-1185">Reference proteome</keyword>
<reference evidence="1" key="1">
    <citation type="submission" date="2022-03" db="EMBL/GenBank/DDBJ databases">
        <title>Genomic analyses of argali, domestic sheep and their hybrids provide insights into chromosomal evolution, heterosis and genetic basis of agronomic traits.</title>
        <authorList>
            <person name="Li M."/>
        </authorList>
    </citation>
    <scope>NUCLEOTIDE SEQUENCE</scope>
    <source>
        <strain evidence="1">F1 hybrid</strain>
    </source>
</reference>